<protein>
    <submittedName>
        <fullName evidence="2">Uroporphyrinogen-III synthase</fullName>
        <ecNumber evidence="2">4.2.1.75</ecNumber>
    </submittedName>
</protein>
<sequence length="117" mass="12315">LLCGRVRRDTLERRLSAAGFGIDVLETYDTLPARPAPQAVAALLGGAPVQAALFHSAFAARLFAPVLEQAPRCFADTLFVAISPRVAESLPPRTGGRVAVAARPTEEAMFARLAGGM</sequence>
<comment type="caution">
    <text evidence="2">The sequence shown here is derived from an EMBL/GenBank/DDBJ whole genome shotgun (WGS) entry which is preliminary data.</text>
</comment>
<feature type="domain" description="Tetrapyrrole biosynthesis uroporphyrinogen III synthase" evidence="1">
    <location>
        <begin position="1"/>
        <end position="110"/>
    </location>
</feature>
<dbReference type="SUPFAM" id="SSF69618">
    <property type="entry name" value="HemD-like"/>
    <property type="match status" value="1"/>
</dbReference>
<accession>A0ABV6DDW8</accession>
<keyword evidence="3" id="KW-1185">Reference proteome</keyword>
<dbReference type="EMBL" id="JBHLXD010000124">
    <property type="protein sequence ID" value="MFC0210799.1"/>
    <property type="molecule type" value="Genomic_DNA"/>
</dbReference>
<name>A0ABV6DDW8_9HYPH</name>
<evidence type="ECO:0000313" key="2">
    <source>
        <dbReference type="EMBL" id="MFC0210799.1"/>
    </source>
</evidence>
<feature type="non-terminal residue" evidence="2">
    <location>
        <position position="1"/>
    </location>
</feature>
<dbReference type="InterPro" id="IPR003754">
    <property type="entry name" value="4pyrrol_synth_uPrphyn_synth"/>
</dbReference>
<dbReference type="InterPro" id="IPR036108">
    <property type="entry name" value="4pyrrol_syn_uPrphyn_synt_sf"/>
</dbReference>
<proteinExistence type="predicted"/>
<reference evidence="2 3" key="1">
    <citation type="submission" date="2024-09" db="EMBL/GenBank/DDBJ databases">
        <authorList>
            <person name="Sun Q."/>
            <person name="Mori K."/>
        </authorList>
    </citation>
    <scope>NUCLEOTIDE SEQUENCE [LARGE SCALE GENOMIC DNA]</scope>
    <source>
        <strain evidence="2 3">CCM 8543</strain>
    </source>
</reference>
<keyword evidence="2" id="KW-0456">Lyase</keyword>
<dbReference type="Pfam" id="PF02602">
    <property type="entry name" value="HEM4"/>
    <property type="match status" value="1"/>
</dbReference>
<dbReference type="EC" id="4.2.1.75" evidence="2"/>
<organism evidence="2 3">
    <name type="scientific">Chelativorans intermedius</name>
    <dbReference type="NCBI Taxonomy" id="515947"/>
    <lineage>
        <taxon>Bacteria</taxon>
        <taxon>Pseudomonadati</taxon>
        <taxon>Pseudomonadota</taxon>
        <taxon>Alphaproteobacteria</taxon>
        <taxon>Hyphomicrobiales</taxon>
        <taxon>Phyllobacteriaceae</taxon>
        <taxon>Chelativorans</taxon>
    </lineage>
</organism>
<dbReference type="Proteomes" id="UP001589755">
    <property type="component" value="Unassembled WGS sequence"/>
</dbReference>
<evidence type="ECO:0000313" key="3">
    <source>
        <dbReference type="Proteomes" id="UP001589755"/>
    </source>
</evidence>
<gene>
    <name evidence="2" type="ORF">ACFFJ2_20695</name>
</gene>
<dbReference type="RefSeq" id="WP_378074829.1">
    <property type="nucleotide sequence ID" value="NZ_JBHLXD010000124.1"/>
</dbReference>
<dbReference type="Gene3D" id="3.40.50.10090">
    <property type="match status" value="1"/>
</dbReference>
<evidence type="ECO:0000259" key="1">
    <source>
        <dbReference type="Pfam" id="PF02602"/>
    </source>
</evidence>
<dbReference type="GO" id="GO:0004852">
    <property type="term" value="F:uroporphyrinogen-III synthase activity"/>
    <property type="evidence" value="ECO:0007669"/>
    <property type="project" value="UniProtKB-EC"/>
</dbReference>